<dbReference type="Gene3D" id="3.30.1130.10">
    <property type="match status" value="1"/>
</dbReference>
<comment type="function">
    <text evidence="6">Catalyzes the conversion of 7,8-dihydroneopterin to 6-hydroxymethyl-7,8-dihydropterin.</text>
</comment>
<evidence type="ECO:0000256" key="2">
    <source>
        <dbReference type="ARBA" id="ARBA00005013"/>
    </source>
</evidence>
<dbReference type="Pfam" id="PF02152">
    <property type="entry name" value="FolB"/>
    <property type="match status" value="1"/>
</dbReference>
<dbReference type="EMBL" id="JBHMDM010000005">
    <property type="protein sequence ID" value="MFB9377511.1"/>
    <property type="molecule type" value="Genomic_DNA"/>
</dbReference>
<evidence type="ECO:0000256" key="6">
    <source>
        <dbReference type="RuleBase" id="RU362079"/>
    </source>
</evidence>
<dbReference type="EC" id="4.1.2.25" evidence="6"/>
<protein>
    <recommendedName>
        <fullName evidence="6">7,8-dihydroneopterin aldolase</fullName>
        <ecNumber evidence="6">4.1.2.25</ecNumber>
    </recommendedName>
</protein>
<dbReference type="Proteomes" id="UP001589748">
    <property type="component" value="Unassembled WGS sequence"/>
</dbReference>
<dbReference type="SUPFAM" id="SSF55620">
    <property type="entry name" value="Tetrahydrobiopterin biosynthesis enzymes-like"/>
    <property type="match status" value="1"/>
</dbReference>
<feature type="domain" description="Dihydroneopterin aldolase/epimerase" evidence="7">
    <location>
        <begin position="21"/>
        <end position="134"/>
    </location>
</feature>
<dbReference type="NCBIfam" id="TIGR00525">
    <property type="entry name" value="folB"/>
    <property type="match status" value="1"/>
</dbReference>
<evidence type="ECO:0000256" key="5">
    <source>
        <dbReference type="ARBA" id="ARBA00023239"/>
    </source>
</evidence>
<dbReference type="PANTHER" id="PTHR42844">
    <property type="entry name" value="DIHYDRONEOPTERIN ALDOLASE 1-RELATED"/>
    <property type="match status" value="1"/>
</dbReference>
<dbReference type="InterPro" id="IPR006156">
    <property type="entry name" value="Dihydroneopterin_aldolase"/>
</dbReference>
<comment type="similarity">
    <text evidence="3 6">Belongs to the DHNA family.</text>
</comment>
<gene>
    <name evidence="8" type="primary">folB</name>
    <name evidence="8" type="ORF">ACFFVI_11060</name>
</gene>
<dbReference type="PANTHER" id="PTHR42844:SF1">
    <property type="entry name" value="DIHYDRONEOPTERIN ALDOLASE 1-RELATED"/>
    <property type="match status" value="1"/>
</dbReference>
<dbReference type="NCBIfam" id="TIGR00526">
    <property type="entry name" value="folB_dom"/>
    <property type="match status" value="1"/>
</dbReference>
<evidence type="ECO:0000256" key="1">
    <source>
        <dbReference type="ARBA" id="ARBA00001353"/>
    </source>
</evidence>
<evidence type="ECO:0000256" key="4">
    <source>
        <dbReference type="ARBA" id="ARBA00022909"/>
    </source>
</evidence>
<comment type="caution">
    <text evidence="8">The sequence shown here is derived from an EMBL/GenBank/DDBJ whole genome shotgun (WGS) entry which is preliminary data.</text>
</comment>
<dbReference type="InterPro" id="IPR043133">
    <property type="entry name" value="GTP-CH-I_C/QueF"/>
</dbReference>
<evidence type="ECO:0000313" key="9">
    <source>
        <dbReference type="Proteomes" id="UP001589748"/>
    </source>
</evidence>
<dbReference type="RefSeq" id="WP_380138990.1">
    <property type="nucleotide sequence ID" value="NZ_JBHLUI010000010.1"/>
</dbReference>
<organism evidence="8 9">
    <name type="scientific">Kineococcus gynurae</name>
    <dbReference type="NCBI Taxonomy" id="452979"/>
    <lineage>
        <taxon>Bacteria</taxon>
        <taxon>Bacillati</taxon>
        <taxon>Actinomycetota</taxon>
        <taxon>Actinomycetes</taxon>
        <taxon>Kineosporiales</taxon>
        <taxon>Kineosporiaceae</taxon>
        <taxon>Kineococcus</taxon>
    </lineage>
</organism>
<keyword evidence="9" id="KW-1185">Reference proteome</keyword>
<name>A0ABV5LTT7_9ACTN</name>
<keyword evidence="4 6" id="KW-0289">Folate biosynthesis</keyword>
<sequence length="137" mass="14379">MSALEAAGPVLDAQGRVLDRIVLRGLSARGRHGVLAAERELGQVFRLDVALHLDTRAAAADDDLTATVNYGPLAAGLVAILAGEPADLLETVGARCARYCLDASPLVAAVDVVLHKPAAPVEVPFDDVELVLRRVRP</sequence>
<accession>A0ABV5LTT7</accession>
<dbReference type="GO" id="GO:0004150">
    <property type="term" value="F:dihydroneopterin aldolase activity"/>
    <property type="evidence" value="ECO:0007669"/>
    <property type="project" value="UniProtKB-EC"/>
</dbReference>
<evidence type="ECO:0000256" key="3">
    <source>
        <dbReference type="ARBA" id="ARBA00005708"/>
    </source>
</evidence>
<keyword evidence="5 6" id="KW-0456">Lyase</keyword>
<comment type="catalytic activity">
    <reaction evidence="1 6">
        <text>7,8-dihydroneopterin = 6-hydroxymethyl-7,8-dihydropterin + glycolaldehyde</text>
        <dbReference type="Rhea" id="RHEA:10540"/>
        <dbReference type="ChEBI" id="CHEBI:17001"/>
        <dbReference type="ChEBI" id="CHEBI:17071"/>
        <dbReference type="ChEBI" id="CHEBI:44841"/>
        <dbReference type="EC" id="4.1.2.25"/>
    </reaction>
</comment>
<reference evidence="8 9" key="1">
    <citation type="submission" date="2024-09" db="EMBL/GenBank/DDBJ databases">
        <authorList>
            <person name="Sun Q."/>
            <person name="Mori K."/>
        </authorList>
    </citation>
    <scope>NUCLEOTIDE SEQUENCE [LARGE SCALE GENOMIC DNA]</scope>
    <source>
        <strain evidence="8 9">TISTR 1856</strain>
    </source>
</reference>
<evidence type="ECO:0000313" key="8">
    <source>
        <dbReference type="EMBL" id="MFB9377511.1"/>
    </source>
</evidence>
<dbReference type="InterPro" id="IPR006157">
    <property type="entry name" value="FolB_dom"/>
</dbReference>
<proteinExistence type="inferred from homology"/>
<dbReference type="SMART" id="SM00905">
    <property type="entry name" value="FolB"/>
    <property type="match status" value="1"/>
</dbReference>
<comment type="pathway">
    <text evidence="2 6">Cofactor biosynthesis; tetrahydrofolate biosynthesis; 2-amino-4-hydroxy-6-hydroxymethyl-7,8-dihydropteridine diphosphate from 7,8-dihydroneopterin triphosphate: step 3/4.</text>
</comment>
<evidence type="ECO:0000259" key="7">
    <source>
        <dbReference type="SMART" id="SM00905"/>
    </source>
</evidence>